<dbReference type="InterPro" id="IPR020843">
    <property type="entry name" value="ER"/>
</dbReference>
<dbReference type="SUPFAM" id="SSF51735">
    <property type="entry name" value="NAD(P)-binding Rossmann-fold domains"/>
    <property type="match status" value="1"/>
</dbReference>
<organism evidence="4 5">
    <name type="scientific">Desulfosoma caldarium</name>
    <dbReference type="NCBI Taxonomy" id="610254"/>
    <lineage>
        <taxon>Bacteria</taxon>
        <taxon>Pseudomonadati</taxon>
        <taxon>Thermodesulfobacteriota</taxon>
        <taxon>Syntrophobacteria</taxon>
        <taxon>Syntrophobacterales</taxon>
        <taxon>Syntrophobacteraceae</taxon>
        <taxon>Desulfosoma</taxon>
    </lineage>
</organism>
<dbReference type="AlphaFoldDB" id="A0A3N1UTT8"/>
<dbReference type="SMART" id="SM00829">
    <property type="entry name" value="PKS_ER"/>
    <property type="match status" value="1"/>
</dbReference>
<dbReference type="Proteomes" id="UP000276223">
    <property type="component" value="Unassembled WGS sequence"/>
</dbReference>
<protein>
    <submittedName>
        <fullName evidence="4">Putative PIG3 family NAD(P)H quinone oxidoreductase</fullName>
    </submittedName>
</protein>
<evidence type="ECO:0000313" key="4">
    <source>
        <dbReference type="EMBL" id="ROQ92140.1"/>
    </source>
</evidence>
<evidence type="ECO:0000256" key="1">
    <source>
        <dbReference type="ARBA" id="ARBA00022857"/>
    </source>
</evidence>
<evidence type="ECO:0000256" key="2">
    <source>
        <dbReference type="ARBA" id="ARBA00023002"/>
    </source>
</evidence>
<dbReference type="InterPro" id="IPR011032">
    <property type="entry name" value="GroES-like_sf"/>
</dbReference>
<feature type="domain" description="Enoyl reductase (ER)" evidence="3">
    <location>
        <begin position="17"/>
        <end position="330"/>
    </location>
</feature>
<gene>
    <name evidence="4" type="ORF">EDC27_1823</name>
</gene>
<dbReference type="GO" id="GO:0070402">
    <property type="term" value="F:NADPH binding"/>
    <property type="evidence" value="ECO:0007669"/>
    <property type="project" value="TreeGrafter"/>
</dbReference>
<dbReference type="Pfam" id="PF08240">
    <property type="entry name" value="ADH_N"/>
    <property type="match status" value="1"/>
</dbReference>
<dbReference type="InterPro" id="IPR036291">
    <property type="entry name" value="NAD(P)-bd_dom_sf"/>
</dbReference>
<reference evidence="4 5" key="1">
    <citation type="submission" date="2018-11" db="EMBL/GenBank/DDBJ databases">
        <title>Genomic Encyclopedia of Type Strains, Phase IV (KMG-IV): sequencing the most valuable type-strain genomes for metagenomic binning, comparative biology and taxonomic classification.</title>
        <authorList>
            <person name="Goeker M."/>
        </authorList>
    </citation>
    <scope>NUCLEOTIDE SEQUENCE [LARGE SCALE GENOMIC DNA]</scope>
    <source>
        <strain evidence="4 5">DSM 22027</strain>
    </source>
</reference>
<keyword evidence="5" id="KW-1185">Reference proteome</keyword>
<proteinExistence type="predicted"/>
<dbReference type="CDD" id="cd05276">
    <property type="entry name" value="p53_inducible_oxidoreductase"/>
    <property type="match status" value="1"/>
</dbReference>
<dbReference type="NCBIfam" id="TIGR02824">
    <property type="entry name" value="quinone_pig3"/>
    <property type="match status" value="1"/>
</dbReference>
<evidence type="ECO:0000259" key="3">
    <source>
        <dbReference type="SMART" id="SM00829"/>
    </source>
</evidence>
<keyword evidence="1" id="KW-0521">NADP</keyword>
<dbReference type="GO" id="GO:0016651">
    <property type="term" value="F:oxidoreductase activity, acting on NAD(P)H"/>
    <property type="evidence" value="ECO:0007669"/>
    <property type="project" value="TreeGrafter"/>
</dbReference>
<keyword evidence="2" id="KW-0560">Oxidoreductase</keyword>
<dbReference type="EMBL" id="RJVA01000012">
    <property type="protein sequence ID" value="ROQ92140.1"/>
    <property type="molecule type" value="Genomic_DNA"/>
</dbReference>
<dbReference type="InterPro" id="IPR013154">
    <property type="entry name" value="ADH-like_N"/>
</dbReference>
<dbReference type="PANTHER" id="PTHR48106:SF18">
    <property type="entry name" value="QUINONE OXIDOREDUCTASE PIG3"/>
    <property type="match status" value="1"/>
</dbReference>
<dbReference type="SUPFAM" id="SSF50129">
    <property type="entry name" value="GroES-like"/>
    <property type="match status" value="1"/>
</dbReference>
<dbReference type="RefSeq" id="WP_211334839.1">
    <property type="nucleotide sequence ID" value="NZ_RJVA01000012.1"/>
</dbReference>
<comment type="caution">
    <text evidence="4">The sequence shown here is derived from an EMBL/GenBank/DDBJ whole genome shotgun (WGS) entry which is preliminary data.</text>
</comment>
<accession>A0A3N1UTT8</accession>
<evidence type="ECO:0000313" key="5">
    <source>
        <dbReference type="Proteomes" id="UP000276223"/>
    </source>
</evidence>
<dbReference type="InterPro" id="IPR014189">
    <property type="entry name" value="Quinone_OxRdtase_PIG3"/>
</dbReference>
<dbReference type="Gene3D" id="3.90.180.10">
    <property type="entry name" value="Medium-chain alcohol dehydrogenases, catalytic domain"/>
    <property type="match status" value="1"/>
</dbReference>
<dbReference type="Gene3D" id="3.40.50.720">
    <property type="entry name" value="NAD(P)-binding Rossmann-like Domain"/>
    <property type="match status" value="1"/>
</dbReference>
<dbReference type="Pfam" id="PF00107">
    <property type="entry name" value="ADH_zinc_N"/>
    <property type="match status" value="1"/>
</dbReference>
<dbReference type="InterPro" id="IPR013149">
    <property type="entry name" value="ADH-like_C"/>
</dbReference>
<sequence>MERMMPAVLVQETAESGGWNTLTLGHVPVPRPKSGEVLVQVEAFSVNRADLLQRRGLYPPPPGASTLLGLDVAGYVVERGSPDVPWSEGDRVFGIVAGGGYGRYAVVSAEHLLPIPENLSFVEAAAAAEVFVVAYTTLFEEGRAEPGETLLIHGGGSGVGTAAIQLAKVRGLRVATTCGSDWKVEKCRALGADLVVPYKREDFAEALLSWTEGRGVDVIVDFIGAPYLEKHLKILASKGRLVLIGLMGGHQAACSLAPVLTKRIRIIGSVLRSRSDAEKTAILQQCRAHVLPLLEKGTVRPVVDRIFAVQDVEAAHLYVRNSQHFGKVVVRWKE</sequence>
<name>A0A3N1UTT8_9BACT</name>
<dbReference type="PANTHER" id="PTHR48106">
    <property type="entry name" value="QUINONE OXIDOREDUCTASE PIG3-RELATED"/>
    <property type="match status" value="1"/>
</dbReference>